<keyword evidence="3" id="KW-1185">Reference proteome</keyword>
<feature type="region of interest" description="Disordered" evidence="1">
    <location>
        <begin position="16"/>
        <end position="47"/>
    </location>
</feature>
<dbReference type="Proteomes" id="UP001497516">
    <property type="component" value="Chromosome 8"/>
</dbReference>
<dbReference type="AlphaFoldDB" id="A0AAV2GCV3"/>
<gene>
    <name evidence="2" type="ORF">LTRI10_LOCUS47784</name>
</gene>
<proteinExistence type="predicted"/>
<feature type="region of interest" description="Disordered" evidence="1">
    <location>
        <begin position="86"/>
        <end position="120"/>
    </location>
</feature>
<evidence type="ECO:0000313" key="2">
    <source>
        <dbReference type="EMBL" id="CAL1408167.1"/>
    </source>
</evidence>
<name>A0AAV2GCV3_9ROSI</name>
<feature type="compositionally biased region" description="Polar residues" evidence="1">
    <location>
        <begin position="18"/>
        <end position="28"/>
    </location>
</feature>
<evidence type="ECO:0000256" key="1">
    <source>
        <dbReference type="SAM" id="MobiDB-lite"/>
    </source>
</evidence>
<sequence>MAGSIPEIVVIFGEEDNLSPSSHISTDPSLELRASGDEGSSGVSSTMSYDIESDRDLLHGYAYVVEAGGSSSGARGVLIIRQGVADGVPSSSGEAVEISDTESDPPREMVPSPFLASRRP</sequence>
<dbReference type="EMBL" id="OZ034821">
    <property type="protein sequence ID" value="CAL1408167.1"/>
    <property type="molecule type" value="Genomic_DNA"/>
</dbReference>
<accession>A0AAV2GCV3</accession>
<protein>
    <submittedName>
        <fullName evidence="2">Uncharacterized protein</fullName>
    </submittedName>
</protein>
<organism evidence="2 3">
    <name type="scientific">Linum trigynum</name>
    <dbReference type="NCBI Taxonomy" id="586398"/>
    <lineage>
        <taxon>Eukaryota</taxon>
        <taxon>Viridiplantae</taxon>
        <taxon>Streptophyta</taxon>
        <taxon>Embryophyta</taxon>
        <taxon>Tracheophyta</taxon>
        <taxon>Spermatophyta</taxon>
        <taxon>Magnoliopsida</taxon>
        <taxon>eudicotyledons</taxon>
        <taxon>Gunneridae</taxon>
        <taxon>Pentapetalae</taxon>
        <taxon>rosids</taxon>
        <taxon>fabids</taxon>
        <taxon>Malpighiales</taxon>
        <taxon>Linaceae</taxon>
        <taxon>Linum</taxon>
    </lineage>
</organism>
<reference evidence="2 3" key="1">
    <citation type="submission" date="2024-04" db="EMBL/GenBank/DDBJ databases">
        <authorList>
            <person name="Fracassetti M."/>
        </authorList>
    </citation>
    <scope>NUCLEOTIDE SEQUENCE [LARGE SCALE GENOMIC DNA]</scope>
</reference>
<evidence type="ECO:0000313" key="3">
    <source>
        <dbReference type="Proteomes" id="UP001497516"/>
    </source>
</evidence>